<feature type="region of interest" description="Disordered" evidence="13">
    <location>
        <begin position="364"/>
        <end position="385"/>
    </location>
</feature>
<evidence type="ECO:0000256" key="8">
    <source>
        <dbReference type="ARBA" id="ARBA00023133"/>
    </source>
</evidence>
<comment type="function">
    <text evidence="2">Tetrapolymerization of the monopyrrole PBG into the hydroxymethylbilane pre-uroporphyrinogen in several discrete steps.</text>
</comment>
<dbReference type="GO" id="GO:0005737">
    <property type="term" value="C:cytoplasm"/>
    <property type="evidence" value="ECO:0007669"/>
    <property type="project" value="TreeGrafter"/>
</dbReference>
<dbReference type="CDD" id="cd13645">
    <property type="entry name" value="PBP2_HuPBGD_like"/>
    <property type="match status" value="1"/>
</dbReference>
<comment type="similarity">
    <text evidence="4">Belongs to the HMBS family.</text>
</comment>
<evidence type="ECO:0000256" key="11">
    <source>
        <dbReference type="ARBA" id="ARBA00033064"/>
    </source>
</evidence>
<dbReference type="PRINTS" id="PR00151">
    <property type="entry name" value="PORPHBDMNASE"/>
</dbReference>
<evidence type="ECO:0000256" key="3">
    <source>
        <dbReference type="ARBA" id="ARBA00004735"/>
    </source>
</evidence>
<evidence type="ECO:0000256" key="1">
    <source>
        <dbReference type="ARBA" id="ARBA00001916"/>
    </source>
</evidence>
<evidence type="ECO:0000256" key="13">
    <source>
        <dbReference type="SAM" id="MobiDB-lite"/>
    </source>
</evidence>
<feature type="domain" description="Porphobilinogen deaminase N-terminal" evidence="14">
    <location>
        <begin position="49"/>
        <end position="264"/>
    </location>
</feature>
<dbReference type="NCBIfam" id="TIGR00212">
    <property type="entry name" value="hemC"/>
    <property type="match status" value="1"/>
</dbReference>
<dbReference type="Pfam" id="PF01379">
    <property type="entry name" value="Porphobil_deam"/>
    <property type="match status" value="1"/>
</dbReference>
<evidence type="ECO:0000256" key="2">
    <source>
        <dbReference type="ARBA" id="ARBA00002869"/>
    </source>
</evidence>
<dbReference type="AlphaFoldDB" id="A0A3N4HJH5"/>
<evidence type="ECO:0000256" key="12">
    <source>
        <dbReference type="ARBA" id="ARBA00048169"/>
    </source>
</evidence>
<dbReference type="PANTHER" id="PTHR11557">
    <property type="entry name" value="PORPHOBILINOGEN DEAMINASE"/>
    <property type="match status" value="1"/>
</dbReference>
<dbReference type="PROSITE" id="PS00533">
    <property type="entry name" value="PORPHOBILINOGEN_DEAM"/>
    <property type="match status" value="1"/>
</dbReference>
<keyword evidence="7" id="KW-0808">Transferase</keyword>
<evidence type="ECO:0000259" key="15">
    <source>
        <dbReference type="Pfam" id="PF03900"/>
    </source>
</evidence>
<dbReference type="InterPro" id="IPR036803">
    <property type="entry name" value="Porphobilinogen_deaminase_C_sf"/>
</dbReference>
<comment type="cofactor">
    <cofactor evidence="1">
        <name>dipyrromethane</name>
        <dbReference type="ChEBI" id="CHEBI:60342"/>
    </cofactor>
</comment>
<dbReference type="EC" id="2.5.1.61" evidence="5"/>
<comment type="pathway">
    <text evidence="3">Porphyrin-containing compound metabolism; protoporphyrin-IX biosynthesis; coproporphyrinogen-III from 5-aminolevulinate: step 2/4.</text>
</comment>
<dbReference type="EMBL" id="ML119880">
    <property type="protein sequence ID" value="RPA72100.1"/>
    <property type="molecule type" value="Genomic_DNA"/>
</dbReference>
<evidence type="ECO:0000256" key="6">
    <source>
        <dbReference type="ARBA" id="ARBA00016519"/>
    </source>
</evidence>
<name>A0A3N4HJH5_ASCIM</name>
<keyword evidence="9" id="KW-0627">Porphyrin biosynthesis</keyword>
<protein>
    <recommendedName>
        <fullName evidence="6">Porphobilinogen deaminase</fullName>
        <ecNumber evidence="5">2.5.1.61</ecNumber>
    </recommendedName>
    <alternativeName>
        <fullName evidence="11">Hydroxymethylbilane synthase</fullName>
    </alternativeName>
    <alternativeName>
        <fullName evidence="10">Pre-uroporphyrinogen synthase</fullName>
    </alternativeName>
</protein>
<dbReference type="GO" id="GO:0006782">
    <property type="term" value="P:protoporphyrinogen IX biosynthetic process"/>
    <property type="evidence" value="ECO:0007669"/>
    <property type="project" value="UniProtKB-UniPathway"/>
</dbReference>
<dbReference type="InterPro" id="IPR022419">
    <property type="entry name" value="Porphobilin_deaminase_cofac_BS"/>
</dbReference>
<reference evidence="16 17" key="1">
    <citation type="journal article" date="2018" name="Nat. Ecol. Evol.">
        <title>Pezizomycetes genomes reveal the molecular basis of ectomycorrhizal truffle lifestyle.</title>
        <authorList>
            <person name="Murat C."/>
            <person name="Payen T."/>
            <person name="Noel B."/>
            <person name="Kuo A."/>
            <person name="Morin E."/>
            <person name="Chen J."/>
            <person name="Kohler A."/>
            <person name="Krizsan K."/>
            <person name="Balestrini R."/>
            <person name="Da Silva C."/>
            <person name="Montanini B."/>
            <person name="Hainaut M."/>
            <person name="Levati E."/>
            <person name="Barry K.W."/>
            <person name="Belfiori B."/>
            <person name="Cichocki N."/>
            <person name="Clum A."/>
            <person name="Dockter R.B."/>
            <person name="Fauchery L."/>
            <person name="Guy J."/>
            <person name="Iotti M."/>
            <person name="Le Tacon F."/>
            <person name="Lindquist E.A."/>
            <person name="Lipzen A."/>
            <person name="Malagnac F."/>
            <person name="Mello A."/>
            <person name="Molinier V."/>
            <person name="Miyauchi S."/>
            <person name="Poulain J."/>
            <person name="Riccioni C."/>
            <person name="Rubini A."/>
            <person name="Sitrit Y."/>
            <person name="Splivallo R."/>
            <person name="Traeger S."/>
            <person name="Wang M."/>
            <person name="Zifcakova L."/>
            <person name="Wipf D."/>
            <person name="Zambonelli A."/>
            <person name="Paolocci F."/>
            <person name="Nowrousian M."/>
            <person name="Ottonello S."/>
            <person name="Baldrian P."/>
            <person name="Spatafora J.W."/>
            <person name="Henrissat B."/>
            <person name="Nagy L.G."/>
            <person name="Aury J.M."/>
            <person name="Wincker P."/>
            <person name="Grigoriev I.V."/>
            <person name="Bonfante P."/>
            <person name="Martin F.M."/>
        </authorList>
    </citation>
    <scope>NUCLEOTIDE SEQUENCE [LARGE SCALE GENOMIC DNA]</scope>
    <source>
        <strain evidence="16 17">RN42</strain>
    </source>
</reference>
<dbReference type="SUPFAM" id="SSF53850">
    <property type="entry name" value="Periplasmic binding protein-like II"/>
    <property type="match status" value="1"/>
</dbReference>
<dbReference type="FunFam" id="3.40.190.10:FF:000086">
    <property type="entry name" value="Probable porphobilinogen deaminase"/>
    <property type="match status" value="1"/>
</dbReference>
<accession>A0A3N4HJH5</accession>
<organism evidence="16 17">
    <name type="scientific">Ascobolus immersus RN42</name>
    <dbReference type="NCBI Taxonomy" id="1160509"/>
    <lineage>
        <taxon>Eukaryota</taxon>
        <taxon>Fungi</taxon>
        <taxon>Dikarya</taxon>
        <taxon>Ascomycota</taxon>
        <taxon>Pezizomycotina</taxon>
        <taxon>Pezizomycetes</taxon>
        <taxon>Pezizales</taxon>
        <taxon>Ascobolaceae</taxon>
        <taxon>Ascobolus</taxon>
    </lineage>
</organism>
<evidence type="ECO:0000256" key="5">
    <source>
        <dbReference type="ARBA" id="ARBA00012655"/>
    </source>
</evidence>
<dbReference type="InterPro" id="IPR022417">
    <property type="entry name" value="Porphobilin_deaminase_N"/>
</dbReference>
<dbReference type="Gene3D" id="3.40.190.10">
    <property type="entry name" value="Periplasmic binding protein-like II"/>
    <property type="match status" value="2"/>
</dbReference>
<dbReference type="GO" id="GO:0004418">
    <property type="term" value="F:hydroxymethylbilane synthase activity"/>
    <property type="evidence" value="ECO:0007669"/>
    <property type="project" value="UniProtKB-EC"/>
</dbReference>
<keyword evidence="17" id="KW-1185">Reference proteome</keyword>
<keyword evidence="8" id="KW-0350">Heme biosynthesis</keyword>
<evidence type="ECO:0000259" key="14">
    <source>
        <dbReference type="Pfam" id="PF01379"/>
    </source>
</evidence>
<dbReference type="FunFam" id="3.30.160.40:FF:000002">
    <property type="entry name" value="Porphobilinogen deaminase"/>
    <property type="match status" value="1"/>
</dbReference>
<proteinExistence type="inferred from homology"/>
<dbReference type="InterPro" id="IPR022418">
    <property type="entry name" value="Porphobilinogen_deaminase_C"/>
</dbReference>
<dbReference type="UniPathway" id="UPA00251">
    <property type="reaction ID" value="UER00319"/>
</dbReference>
<sequence length="421" mass="45474">MSTVEALLHQIYNYIITHVGLYPEPLLPYDPSAVAHSTPTNPLKKRVKINIGTRKSLLALAQADIVKEQLEQMFPELEIEIHAMATMGDKNQVTPLHSFGAKSLWTHELEHGLVEGSLDLIVHSLKDMPTQLPETCSLGAILAREDPRDGVVFPPFSQYDHISQLPAGSVVGTSSVRRSAQLARAFPQLEFASVRGNVGTRLSKLDTPAEGAQKYACIILAAAGLNRLGLGNRITHYLEAPEVLYAVGQGALGIEVRKDDEQTRKFVEALSHIPTKLACLAERSLLRTLEGGCSVPIGVTTKWINEETLQLNAVVVSLDGTRAVDAVQLANVTTEAEAEKLGSDVAGKLREGGADEILEEIQGKKVEQTDEALPGGDGGAVEGMPAPVSIATDAEGFKKDGEETPERRIDESFLVVNESHY</sequence>
<dbReference type="InterPro" id="IPR000860">
    <property type="entry name" value="HemC"/>
</dbReference>
<gene>
    <name evidence="16" type="ORF">BJ508DRAFT_245044</name>
</gene>
<dbReference type="SUPFAM" id="SSF54782">
    <property type="entry name" value="Porphobilinogen deaminase (hydroxymethylbilane synthase), C-terminal domain"/>
    <property type="match status" value="1"/>
</dbReference>
<comment type="catalytic activity">
    <reaction evidence="12">
        <text>4 porphobilinogen + H2O = hydroxymethylbilane + 4 NH4(+)</text>
        <dbReference type="Rhea" id="RHEA:13185"/>
        <dbReference type="ChEBI" id="CHEBI:15377"/>
        <dbReference type="ChEBI" id="CHEBI:28938"/>
        <dbReference type="ChEBI" id="CHEBI:57845"/>
        <dbReference type="ChEBI" id="CHEBI:58126"/>
        <dbReference type="EC" id="2.5.1.61"/>
    </reaction>
</comment>
<dbReference type="Gene3D" id="3.30.160.40">
    <property type="entry name" value="Porphobilinogen deaminase, C-terminal domain"/>
    <property type="match status" value="1"/>
</dbReference>
<evidence type="ECO:0000256" key="7">
    <source>
        <dbReference type="ARBA" id="ARBA00022679"/>
    </source>
</evidence>
<evidence type="ECO:0000256" key="4">
    <source>
        <dbReference type="ARBA" id="ARBA00005638"/>
    </source>
</evidence>
<dbReference type="Proteomes" id="UP000275078">
    <property type="component" value="Unassembled WGS sequence"/>
</dbReference>
<evidence type="ECO:0000256" key="10">
    <source>
        <dbReference type="ARBA" id="ARBA00030685"/>
    </source>
</evidence>
<dbReference type="Pfam" id="PF03900">
    <property type="entry name" value="Porphobil_deamC"/>
    <property type="match status" value="1"/>
</dbReference>
<evidence type="ECO:0000256" key="9">
    <source>
        <dbReference type="ARBA" id="ARBA00023244"/>
    </source>
</evidence>
<dbReference type="OrthoDB" id="564646at2759"/>
<evidence type="ECO:0000313" key="16">
    <source>
        <dbReference type="EMBL" id="RPA72100.1"/>
    </source>
</evidence>
<feature type="domain" description="Porphobilinogen deaminase C-terminal" evidence="15">
    <location>
        <begin position="277"/>
        <end position="350"/>
    </location>
</feature>
<dbReference type="PANTHER" id="PTHR11557:SF0">
    <property type="entry name" value="PORPHOBILINOGEN DEAMINASE"/>
    <property type="match status" value="1"/>
</dbReference>
<dbReference type="FunFam" id="3.40.190.10:FF:000005">
    <property type="entry name" value="Porphobilinogen deaminase"/>
    <property type="match status" value="1"/>
</dbReference>
<evidence type="ECO:0000313" key="17">
    <source>
        <dbReference type="Proteomes" id="UP000275078"/>
    </source>
</evidence>
<dbReference type="STRING" id="1160509.A0A3N4HJH5"/>